<dbReference type="GO" id="GO:0016020">
    <property type="term" value="C:membrane"/>
    <property type="evidence" value="ECO:0007669"/>
    <property type="project" value="UniProtKB-SubCell"/>
</dbReference>
<organism evidence="9 10">
    <name type="scientific">Xylaria flabelliformis</name>
    <dbReference type="NCBI Taxonomy" id="2512241"/>
    <lineage>
        <taxon>Eukaryota</taxon>
        <taxon>Fungi</taxon>
        <taxon>Dikarya</taxon>
        <taxon>Ascomycota</taxon>
        <taxon>Pezizomycotina</taxon>
        <taxon>Sordariomycetes</taxon>
        <taxon>Xylariomycetidae</taxon>
        <taxon>Xylariales</taxon>
        <taxon>Xylariaceae</taxon>
        <taxon>Xylaria</taxon>
    </lineage>
</organism>
<keyword evidence="2 7" id="KW-0812">Transmembrane</keyword>
<feature type="compositionally biased region" description="Basic and acidic residues" evidence="6">
    <location>
        <begin position="243"/>
        <end position="262"/>
    </location>
</feature>
<dbReference type="PANTHER" id="PTHR33048">
    <property type="entry name" value="PTH11-LIKE INTEGRAL MEMBRANE PROTEIN (AFU_ORTHOLOGUE AFUA_5G11245)"/>
    <property type="match status" value="1"/>
</dbReference>
<evidence type="ECO:0000256" key="2">
    <source>
        <dbReference type="ARBA" id="ARBA00022692"/>
    </source>
</evidence>
<dbReference type="Proteomes" id="UP000319160">
    <property type="component" value="Unassembled WGS sequence"/>
</dbReference>
<protein>
    <recommendedName>
        <fullName evidence="8">Rhodopsin domain-containing protein</fullName>
    </recommendedName>
</protein>
<dbReference type="InterPro" id="IPR049326">
    <property type="entry name" value="Rhodopsin_dom_fungi"/>
</dbReference>
<comment type="caution">
    <text evidence="9">The sequence shown here is derived from an EMBL/GenBank/DDBJ whole genome shotgun (WGS) entry which is preliminary data.</text>
</comment>
<feature type="region of interest" description="Disordered" evidence="6">
    <location>
        <begin position="225"/>
        <end position="262"/>
    </location>
</feature>
<keyword evidence="10" id="KW-1185">Reference proteome</keyword>
<dbReference type="OrthoDB" id="3934549at2759"/>
<feature type="transmembrane region" description="Helical" evidence="7">
    <location>
        <begin position="66"/>
        <end position="91"/>
    </location>
</feature>
<proteinExistence type="inferred from homology"/>
<dbReference type="PANTHER" id="PTHR33048:SF47">
    <property type="entry name" value="INTEGRAL MEMBRANE PROTEIN-RELATED"/>
    <property type="match status" value="1"/>
</dbReference>
<feature type="transmembrane region" description="Helical" evidence="7">
    <location>
        <begin position="12"/>
        <end position="35"/>
    </location>
</feature>
<reference evidence="10" key="1">
    <citation type="submission" date="2019-06" db="EMBL/GenBank/DDBJ databases">
        <title>Draft genome sequence of the griseofulvin-producing fungus Xylaria cubensis strain G536.</title>
        <authorList>
            <person name="Mead M.E."/>
            <person name="Raja H.A."/>
            <person name="Steenwyk J.L."/>
            <person name="Knowles S.L."/>
            <person name="Oberlies N.H."/>
            <person name="Rokas A."/>
        </authorList>
    </citation>
    <scope>NUCLEOTIDE SEQUENCE [LARGE SCALE GENOMIC DNA]</scope>
    <source>
        <strain evidence="10">G536</strain>
    </source>
</reference>
<dbReference type="AlphaFoldDB" id="A0A553HZJ2"/>
<evidence type="ECO:0000313" key="9">
    <source>
        <dbReference type="EMBL" id="TRX93370.1"/>
    </source>
</evidence>
<evidence type="ECO:0000256" key="3">
    <source>
        <dbReference type="ARBA" id="ARBA00022989"/>
    </source>
</evidence>
<feature type="domain" description="Rhodopsin" evidence="8">
    <location>
        <begin position="22"/>
        <end position="164"/>
    </location>
</feature>
<dbReference type="InterPro" id="IPR052337">
    <property type="entry name" value="SAT4-like"/>
</dbReference>
<gene>
    <name evidence="9" type="ORF">FHL15_005645</name>
</gene>
<accession>A0A553HZJ2</accession>
<keyword evidence="4 7" id="KW-0472">Membrane</keyword>
<evidence type="ECO:0000256" key="6">
    <source>
        <dbReference type="SAM" id="MobiDB-lite"/>
    </source>
</evidence>
<dbReference type="EMBL" id="VFLP01000029">
    <property type="protein sequence ID" value="TRX93370.1"/>
    <property type="molecule type" value="Genomic_DNA"/>
</dbReference>
<feature type="transmembrane region" description="Helical" evidence="7">
    <location>
        <begin position="103"/>
        <end position="129"/>
    </location>
</feature>
<sequence length="337" mass="36951">MAPYSIRQQFPTADLAVNIVTLTLSFCVIFTFGLITSENFAIIYGGIGQPISNVTAEELVFSAKQFITIGVTSSLAISLVKISIIDFLLSIFSAHNRFRLPAYVLIGLTAGYGISFAITTLVGCIPFAANWDKVSNPNYKCIDTSAFYSAQTIIGTILDFSTYMTTHFTEYAGIVVLLGSLEANLFIICACLPTLPILTNPFLEWIKSKFSSSSRELRSLMSGFSSKPSTAVPGLGESSSFTKLRDAETNSEEPSSRDADLESARLQRLYPMSVTMASRPSVEDNRDWSYQQAKSHTRITFNDAVQNPEALEMSNIREAAELQPSIKVTKSWAVNQA</sequence>
<evidence type="ECO:0000256" key="4">
    <source>
        <dbReference type="ARBA" id="ARBA00023136"/>
    </source>
</evidence>
<evidence type="ECO:0000256" key="1">
    <source>
        <dbReference type="ARBA" id="ARBA00004141"/>
    </source>
</evidence>
<evidence type="ECO:0000256" key="7">
    <source>
        <dbReference type="SAM" id="Phobius"/>
    </source>
</evidence>
<keyword evidence="3 7" id="KW-1133">Transmembrane helix</keyword>
<evidence type="ECO:0000259" key="8">
    <source>
        <dbReference type="Pfam" id="PF20684"/>
    </source>
</evidence>
<evidence type="ECO:0000313" key="10">
    <source>
        <dbReference type="Proteomes" id="UP000319160"/>
    </source>
</evidence>
<comment type="subcellular location">
    <subcellularLocation>
        <location evidence="1">Membrane</location>
        <topology evidence="1">Multi-pass membrane protein</topology>
    </subcellularLocation>
</comment>
<dbReference type="Pfam" id="PF20684">
    <property type="entry name" value="Fung_rhodopsin"/>
    <property type="match status" value="1"/>
</dbReference>
<comment type="similarity">
    <text evidence="5">Belongs to the SAT4 family.</text>
</comment>
<name>A0A553HZJ2_9PEZI</name>
<feature type="transmembrane region" description="Helical" evidence="7">
    <location>
        <begin position="171"/>
        <end position="198"/>
    </location>
</feature>
<evidence type="ECO:0000256" key="5">
    <source>
        <dbReference type="ARBA" id="ARBA00038359"/>
    </source>
</evidence>